<dbReference type="Pfam" id="PF00015">
    <property type="entry name" value="MCPsignal"/>
    <property type="match status" value="1"/>
</dbReference>
<evidence type="ECO:0000256" key="8">
    <source>
        <dbReference type="SAM" id="Coils"/>
    </source>
</evidence>
<dbReference type="OrthoDB" id="9177152at2"/>
<evidence type="ECO:0000256" key="9">
    <source>
        <dbReference type="SAM" id="MobiDB-lite"/>
    </source>
</evidence>
<dbReference type="PROSITE" id="PS50885">
    <property type="entry name" value="HAMP"/>
    <property type="match status" value="1"/>
</dbReference>
<dbReference type="SMART" id="SM00283">
    <property type="entry name" value="MA"/>
    <property type="match status" value="1"/>
</dbReference>
<reference evidence="13 14" key="1">
    <citation type="submission" date="2017-02" db="EMBL/GenBank/DDBJ databases">
        <title>Genomic diversity within the haloalkaliphilic genus Thioalkalivibrio.</title>
        <authorList>
            <person name="Ahn A.-C."/>
            <person name="Meier-Kolthoff J."/>
            <person name="Overmars L."/>
            <person name="Richter M."/>
            <person name="Woyke T."/>
            <person name="Sorokin D.Y."/>
            <person name="Muyzer G."/>
        </authorList>
    </citation>
    <scope>NUCLEOTIDE SEQUENCE [LARGE SCALE GENOMIC DNA]</scope>
    <source>
        <strain evidence="13 14">HL17</strain>
    </source>
</reference>
<dbReference type="GO" id="GO:0007165">
    <property type="term" value="P:signal transduction"/>
    <property type="evidence" value="ECO:0007669"/>
    <property type="project" value="UniProtKB-KW"/>
</dbReference>
<dbReference type="PROSITE" id="PS50111">
    <property type="entry name" value="CHEMOTAXIS_TRANSDUC_2"/>
    <property type="match status" value="1"/>
</dbReference>
<dbReference type="Proteomes" id="UP000189177">
    <property type="component" value="Unassembled WGS sequence"/>
</dbReference>
<dbReference type="GO" id="GO:0016020">
    <property type="term" value="C:membrane"/>
    <property type="evidence" value="ECO:0007669"/>
    <property type="project" value="UniProtKB-SubCell"/>
</dbReference>
<keyword evidence="14" id="KW-1185">Reference proteome</keyword>
<sequence>MGPSRRTRNLLLGGLVVLALLATGGAVVSHEYQQSQYRDRIALANDMRLLSQRLATASLEAAAGSEQAFGDLAELRDAFDHNVDVLRGGREGLGPLPDDLQADLEQVQGEWSGYRGNVNTILHGRDAIEEVTEFSEAVNEFSPELARLSDSVVRRMSEIGEDPDQIYVAARQTMLIQRIGNSLNEVLQGGARAATAIERFERDATLFGRVLDGLIEGFAPLGIEAVDDAETQAMLDEIGTLFIAFSEAVEGVLDTSSRVFEVNAAAADVEAGSGDMLQVSGDLEAALTDRAAQVGVLAWVGSAFGLLALILLASMGLFLYRDTRRELAETEAQNERNQQAILRLLDEMMNLADGDLTVNATVTEDFTGAIADSMNFAIENLRTLVATINSVADDINDSAANSRSQVLGLAEKAEQQTQEIQQANDAIDEMAQSVDKVASDAGQSAGVARNSVDIASRGAATVRRSIEGMDSIREQIQETAKRIKRLGESSQEIGDIIGLINDIAEQTNVLALNAAIQASAAGEAGRGFAVVADEVQRLAERSSSATRQIEGLVKAIQADTSEAVSSMEQSTANVVSGAEMAQAAGEALSEIEQVSNDLAGLIDGISSSAHQQAEMAKNVTSIMAQIREITSETTESTHTTAASIDDLAQLSQQLQSSVADFKLPASDQDGAGRSGTQG</sequence>
<evidence type="ECO:0000259" key="11">
    <source>
        <dbReference type="PROSITE" id="PS50111"/>
    </source>
</evidence>
<evidence type="ECO:0000256" key="5">
    <source>
        <dbReference type="ARBA" id="ARBA00023224"/>
    </source>
</evidence>
<evidence type="ECO:0000256" key="4">
    <source>
        <dbReference type="ARBA" id="ARBA00023136"/>
    </source>
</evidence>
<keyword evidence="3 10" id="KW-1133">Transmembrane helix</keyword>
<dbReference type="PANTHER" id="PTHR32089:SF119">
    <property type="entry name" value="METHYL-ACCEPTING CHEMOTAXIS PROTEIN CTPL"/>
    <property type="match status" value="1"/>
</dbReference>
<evidence type="ECO:0000256" key="10">
    <source>
        <dbReference type="SAM" id="Phobius"/>
    </source>
</evidence>
<comment type="similarity">
    <text evidence="6">Belongs to the methyl-accepting chemotaxis (MCP) protein family.</text>
</comment>
<dbReference type="CDD" id="cd11386">
    <property type="entry name" value="MCP_signal"/>
    <property type="match status" value="1"/>
</dbReference>
<dbReference type="InterPro" id="IPR004089">
    <property type="entry name" value="MCPsignal_dom"/>
</dbReference>
<evidence type="ECO:0000256" key="3">
    <source>
        <dbReference type="ARBA" id="ARBA00022989"/>
    </source>
</evidence>
<dbReference type="AlphaFoldDB" id="A0A1V2ZVS6"/>
<evidence type="ECO:0000256" key="1">
    <source>
        <dbReference type="ARBA" id="ARBA00004141"/>
    </source>
</evidence>
<protein>
    <submittedName>
        <fullName evidence="13">Chemotaxis protein</fullName>
    </submittedName>
</protein>
<proteinExistence type="inferred from homology"/>
<accession>A0A1V2ZVS6</accession>
<evidence type="ECO:0000259" key="12">
    <source>
        <dbReference type="PROSITE" id="PS50885"/>
    </source>
</evidence>
<evidence type="ECO:0000313" key="14">
    <source>
        <dbReference type="Proteomes" id="UP000189177"/>
    </source>
</evidence>
<dbReference type="STRING" id="252474.B1A74_12165"/>
<feature type="coiled-coil region" evidence="8">
    <location>
        <begin position="406"/>
        <end position="433"/>
    </location>
</feature>
<keyword evidence="5 7" id="KW-0807">Transducer</keyword>
<dbReference type="FunFam" id="1.10.287.950:FF:000001">
    <property type="entry name" value="Methyl-accepting chemotaxis sensory transducer"/>
    <property type="match status" value="1"/>
</dbReference>
<feature type="domain" description="Methyl-accepting transducer" evidence="11">
    <location>
        <begin position="391"/>
        <end position="627"/>
    </location>
</feature>
<feature type="domain" description="HAMP" evidence="12">
    <location>
        <begin position="335"/>
        <end position="386"/>
    </location>
</feature>
<feature type="transmembrane region" description="Helical" evidence="10">
    <location>
        <begin position="296"/>
        <end position="320"/>
    </location>
</feature>
<feature type="coiled-coil region" evidence="8">
    <location>
        <begin position="320"/>
        <end position="347"/>
    </location>
</feature>
<name>A0A1V2ZVS6_9GAMM</name>
<dbReference type="Pfam" id="PF13675">
    <property type="entry name" value="PilJ"/>
    <property type="match status" value="1"/>
</dbReference>
<keyword evidence="8" id="KW-0175">Coiled coil</keyword>
<feature type="region of interest" description="Disordered" evidence="9">
    <location>
        <begin position="659"/>
        <end position="678"/>
    </location>
</feature>
<dbReference type="Gene3D" id="1.10.287.950">
    <property type="entry name" value="Methyl-accepting chemotaxis protein"/>
    <property type="match status" value="1"/>
</dbReference>
<keyword evidence="4 10" id="KW-0472">Membrane</keyword>
<evidence type="ECO:0000256" key="7">
    <source>
        <dbReference type="PROSITE-ProRule" id="PRU00284"/>
    </source>
</evidence>
<dbReference type="PANTHER" id="PTHR32089">
    <property type="entry name" value="METHYL-ACCEPTING CHEMOTAXIS PROTEIN MCPB"/>
    <property type="match status" value="1"/>
</dbReference>
<evidence type="ECO:0000256" key="6">
    <source>
        <dbReference type="ARBA" id="ARBA00029447"/>
    </source>
</evidence>
<dbReference type="InterPro" id="IPR003660">
    <property type="entry name" value="HAMP_dom"/>
</dbReference>
<evidence type="ECO:0000313" key="13">
    <source>
        <dbReference type="EMBL" id="OOC09218.1"/>
    </source>
</evidence>
<dbReference type="EMBL" id="MUZR01000057">
    <property type="protein sequence ID" value="OOC09218.1"/>
    <property type="molecule type" value="Genomic_DNA"/>
</dbReference>
<dbReference type="GO" id="GO:0006935">
    <property type="term" value="P:chemotaxis"/>
    <property type="evidence" value="ECO:0007669"/>
    <property type="project" value="UniProtKB-ARBA"/>
</dbReference>
<evidence type="ECO:0000256" key="2">
    <source>
        <dbReference type="ARBA" id="ARBA00022692"/>
    </source>
</evidence>
<keyword evidence="2 10" id="KW-0812">Transmembrane</keyword>
<dbReference type="InterPro" id="IPR029095">
    <property type="entry name" value="NarX-like_N"/>
</dbReference>
<gene>
    <name evidence="13" type="ORF">B1A74_12165</name>
</gene>
<comment type="caution">
    <text evidence="13">The sequence shown here is derived from an EMBL/GenBank/DDBJ whole genome shotgun (WGS) entry which is preliminary data.</text>
</comment>
<comment type="subcellular location">
    <subcellularLocation>
        <location evidence="1">Membrane</location>
        <topology evidence="1">Multi-pass membrane protein</topology>
    </subcellularLocation>
</comment>
<organism evidence="13 14">
    <name type="scientific">Thioalkalivibrio halophilus</name>
    <dbReference type="NCBI Taxonomy" id="252474"/>
    <lineage>
        <taxon>Bacteria</taxon>
        <taxon>Pseudomonadati</taxon>
        <taxon>Pseudomonadota</taxon>
        <taxon>Gammaproteobacteria</taxon>
        <taxon>Chromatiales</taxon>
        <taxon>Ectothiorhodospiraceae</taxon>
        <taxon>Thioalkalivibrio</taxon>
    </lineage>
</organism>
<dbReference type="SUPFAM" id="SSF58104">
    <property type="entry name" value="Methyl-accepting chemotaxis protein (MCP) signaling domain"/>
    <property type="match status" value="1"/>
</dbReference>